<dbReference type="SUPFAM" id="SSF52058">
    <property type="entry name" value="L domain-like"/>
    <property type="match status" value="1"/>
</dbReference>
<sequence length="1521" mass="172192">MEILTGIISKITEYTVEPIGRQVGYVIDYKINLENLRRQLENLDAAKDRMNRTVNEVERKGKHVYPDVQKWLTEVDEITREAENILGDECQAKTNCFRGVCPNLVSYHRLSRKSAKLAKEIELHHDKKEFPIVSYDPPLEEICATPSQNYMAFESRILMVNEIMKELKNPDTNMIGVYGLGGVGKTTLAQEVYRQATKENLFDEVVIVLDVKKYPDLEKMERIQKKIAEKLGMDVDETHDIEARAKHLWNRIKDKNIFVILDDVWEAIDLEALGLRPMATCKILLTSRNRVSEMNMEIEFRLEVLSVKENWSLFEKMVGDVVKDGRIHEVATEIAKKCGGLPVSVVAVARSLRSATTLEEWRVALRDFKSFDEHGLAKSAYFALEWSYNRLDGDELKPLFLLCGIIAGGRCKILFTDLLKYAMGLSLVKNVHTVEDARDKLISLAKKLIKDYCLLLDIDDHGDIRMHELLREVAVGIASKDSHAIAKAYGDELKEWPDRDSLKKCTAISLKSCKFPRLPEEPCVCPELRFFVLESDNVDDSLEIPGNYFEGMKELKVLDVTRLRIPSLPPSLQSLTNLQTLCLDQCVLGDIALVGQLTSLKILSLGQSQVKELPKEIGQLTRLQLLDLTCCSELVRIPHSVISSLTSLEDLRMGSFIKWERALNDGSNATLSELKELRQLTALEIHIPDAKLLPANMFSDTKLERYTILIGDCWRYPRIYGTSSNMLKLKLTRNSQFGQGIKLLLKRCEHLDLDGMETANIISYLLASDIGKQLKNLHVQNNEEVTSLINSSHAFPNLESLSLYNLVNLETVCCSQLIAQPFQKLRSLTLWNLPKLIGFSSKGSRPGEEIILENEIGGPTKLFMNGEVLIPNLTYLILHQCDGLRFLFSRSMARRLEQLKHLEISTCQMMEEIVSTSGYNQEHTDNMFCNLKYLKLQHLPSLTRFCSGSYIEFSLLETLHIEDCPRLGTFIFDGKSEITTIMGKENDDRNSKENLDTVIPHFLFDQKVGFPSLESLIICGLPKLRTIWHRQLAPDSFRKLKKVEVLGCQGLINIFTPSMMGRLNALGTLVIQQCKSLQVVFDMEVVLGVKEAYGTLSTTQLKTVGCPNLDSVVMDSCDSLKNIFPASLAKGLQQLSELYVRNCEILEEIVANDGLETTPEFVFSKVTFVKLFFLPQLSSFYLGLHVSKWPLLKSLRFIKCGKVEILASEYSGFQEKLDSGTPIKQPFLLVDKGYPFPNLEVLGLDENTKIWYEAHSPLPAELFINLKMFAFSCAHPQSFHFLQELHNLEELVVYNGPWKEIFVYEGTSSGEIDAVGRTLPHIKILYLNGLMELMHLGIGNDNSESVFPNLEILKVYSCGRLKNLTSSTISFHKLTTLHVANCEGLKYLTTYSVAKCLHQLKSLEVENCESMIEIVASNEDEEDSGNYYEIAFSCLQHLKLYYLPSLQGCCSSGNCTVRVPSLNSLIVEECLIELKISPDGSLIQSGSRPERQQITEEVEEEEEEDDGNETEGRTQLIARTN</sequence>
<keyword evidence="4" id="KW-0067">ATP-binding</keyword>
<dbReference type="Pfam" id="PF23247">
    <property type="entry name" value="LRR_RPS2"/>
    <property type="match status" value="4"/>
</dbReference>
<dbReference type="InterPro" id="IPR027417">
    <property type="entry name" value="P-loop_NTPase"/>
</dbReference>
<gene>
    <name evidence="8" type="ORF">PRUPE_3G016700</name>
</gene>
<dbReference type="GO" id="GO:0005524">
    <property type="term" value="F:ATP binding"/>
    <property type="evidence" value="ECO:0007669"/>
    <property type="project" value="UniProtKB-KW"/>
</dbReference>
<dbReference type="OrthoDB" id="1165656at2759"/>
<evidence type="ECO:0000256" key="2">
    <source>
        <dbReference type="ARBA" id="ARBA00022741"/>
    </source>
</evidence>
<feature type="region of interest" description="Disordered" evidence="6">
    <location>
        <begin position="1482"/>
        <end position="1521"/>
    </location>
</feature>
<dbReference type="Gene3D" id="3.40.50.300">
    <property type="entry name" value="P-loop containing nucleotide triphosphate hydrolases"/>
    <property type="match status" value="1"/>
</dbReference>
<proteinExistence type="inferred from homology"/>
<dbReference type="PANTHER" id="PTHR33463:SF198">
    <property type="entry name" value="RPP4C3"/>
    <property type="match status" value="1"/>
</dbReference>
<keyword evidence="2" id="KW-0547">Nucleotide-binding</keyword>
<reference evidence="8 9" key="1">
    <citation type="journal article" date="2013" name="Nat. Genet.">
        <title>The high-quality draft genome of peach (Prunus persica) identifies unique patterns of genetic diversity, domestication and genome evolution.</title>
        <authorList>
            <consortium name="International Peach Genome Initiative"/>
            <person name="Verde I."/>
            <person name="Abbott A.G."/>
            <person name="Scalabrin S."/>
            <person name="Jung S."/>
            <person name="Shu S."/>
            <person name="Marroni F."/>
            <person name="Zhebentyayeva T."/>
            <person name="Dettori M.T."/>
            <person name="Grimwood J."/>
            <person name="Cattonaro F."/>
            <person name="Zuccolo A."/>
            <person name="Rossini L."/>
            <person name="Jenkins J."/>
            <person name="Vendramin E."/>
            <person name="Meisel L.A."/>
            <person name="Decroocq V."/>
            <person name="Sosinski B."/>
            <person name="Prochnik S."/>
            <person name="Mitros T."/>
            <person name="Policriti A."/>
            <person name="Cipriani G."/>
            <person name="Dondini L."/>
            <person name="Ficklin S."/>
            <person name="Goodstein D.M."/>
            <person name="Xuan P."/>
            <person name="Del Fabbro C."/>
            <person name="Aramini V."/>
            <person name="Copetti D."/>
            <person name="Gonzalez S."/>
            <person name="Horner D.S."/>
            <person name="Falchi R."/>
            <person name="Lucas S."/>
            <person name="Mica E."/>
            <person name="Maldonado J."/>
            <person name="Lazzari B."/>
            <person name="Bielenberg D."/>
            <person name="Pirona R."/>
            <person name="Miculan M."/>
            <person name="Barakat A."/>
            <person name="Testolin R."/>
            <person name="Stella A."/>
            <person name="Tartarini S."/>
            <person name="Tonutti P."/>
            <person name="Arus P."/>
            <person name="Orellana A."/>
            <person name="Wells C."/>
            <person name="Main D."/>
            <person name="Vizzotto G."/>
            <person name="Silva H."/>
            <person name="Salamini F."/>
            <person name="Schmutz J."/>
            <person name="Morgante M."/>
            <person name="Rokhsar D.S."/>
        </authorList>
    </citation>
    <scope>NUCLEOTIDE SEQUENCE [LARGE SCALE GENOMIC DNA]</scope>
    <source>
        <strain evidence="9">cv. Nemared</strain>
    </source>
</reference>
<dbReference type="Gene3D" id="1.10.8.430">
    <property type="entry name" value="Helical domain of apoptotic protease-activating factors"/>
    <property type="match status" value="1"/>
</dbReference>
<dbReference type="Gene3D" id="3.80.10.10">
    <property type="entry name" value="Ribonuclease Inhibitor"/>
    <property type="match status" value="4"/>
</dbReference>
<feature type="domain" description="AAA+ ATPase" evidence="7">
    <location>
        <begin position="171"/>
        <end position="310"/>
    </location>
</feature>
<evidence type="ECO:0000313" key="8">
    <source>
        <dbReference type="EMBL" id="ONI14931.1"/>
    </source>
</evidence>
<protein>
    <recommendedName>
        <fullName evidence="7">AAA+ ATPase domain-containing protein</fullName>
    </recommendedName>
</protein>
<dbReference type="Pfam" id="PF00931">
    <property type="entry name" value="NB-ARC"/>
    <property type="match status" value="1"/>
</dbReference>
<dbReference type="InterPro" id="IPR003593">
    <property type="entry name" value="AAA+_ATPase"/>
</dbReference>
<evidence type="ECO:0000256" key="6">
    <source>
        <dbReference type="SAM" id="MobiDB-lite"/>
    </source>
</evidence>
<dbReference type="PANTHER" id="PTHR33463">
    <property type="entry name" value="NB-ARC DOMAIN-CONTAINING PROTEIN-RELATED"/>
    <property type="match status" value="1"/>
</dbReference>
<dbReference type="EMBL" id="CM007653">
    <property type="protein sequence ID" value="ONI14931.1"/>
    <property type="molecule type" value="Genomic_DNA"/>
</dbReference>
<dbReference type="SMART" id="SM00382">
    <property type="entry name" value="AAA"/>
    <property type="match status" value="1"/>
</dbReference>
<dbReference type="STRING" id="3760.A0A251PTL8"/>
<dbReference type="PRINTS" id="PR00364">
    <property type="entry name" value="DISEASERSIST"/>
</dbReference>
<dbReference type="Gramene" id="ONI14931">
    <property type="protein sequence ID" value="ONI14931"/>
    <property type="gene ID" value="PRUPE_3G016700"/>
</dbReference>
<dbReference type="GO" id="GO:0043531">
    <property type="term" value="F:ADP binding"/>
    <property type="evidence" value="ECO:0007669"/>
    <property type="project" value="InterPro"/>
</dbReference>
<name>A0A251PTL8_PRUPE</name>
<dbReference type="SUPFAM" id="SSF52540">
    <property type="entry name" value="P-loop containing nucleoside triphosphate hydrolases"/>
    <property type="match status" value="1"/>
</dbReference>
<feature type="coiled-coil region" evidence="5">
    <location>
        <begin position="26"/>
        <end position="60"/>
    </location>
</feature>
<evidence type="ECO:0000256" key="4">
    <source>
        <dbReference type="ARBA" id="ARBA00022840"/>
    </source>
</evidence>
<keyword evidence="3" id="KW-0611">Plant defense</keyword>
<dbReference type="InterPro" id="IPR002182">
    <property type="entry name" value="NB-ARC"/>
</dbReference>
<dbReference type="InterPro" id="IPR057135">
    <property type="entry name" value="At4g27190-like_LRR"/>
</dbReference>
<evidence type="ECO:0000256" key="3">
    <source>
        <dbReference type="ARBA" id="ARBA00022821"/>
    </source>
</evidence>
<evidence type="ECO:0000313" key="9">
    <source>
        <dbReference type="Proteomes" id="UP000006882"/>
    </source>
</evidence>
<dbReference type="InterPro" id="IPR042197">
    <property type="entry name" value="Apaf_helical"/>
</dbReference>
<keyword evidence="9" id="KW-1185">Reference proteome</keyword>
<dbReference type="eggNOG" id="KOG4658">
    <property type="taxonomic scope" value="Eukaryota"/>
</dbReference>
<dbReference type="Proteomes" id="UP000006882">
    <property type="component" value="Chromosome G3"/>
</dbReference>
<dbReference type="InterPro" id="IPR050905">
    <property type="entry name" value="Plant_NBS-LRR"/>
</dbReference>
<evidence type="ECO:0000256" key="1">
    <source>
        <dbReference type="ARBA" id="ARBA00008894"/>
    </source>
</evidence>
<evidence type="ECO:0000256" key="5">
    <source>
        <dbReference type="SAM" id="Coils"/>
    </source>
</evidence>
<dbReference type="SUPFAM" id="SSF52047">
    <property type="entry name" value="RNI-like"/>
    <property type="match status" value="2"/>
</dbReference>
<dbReference type="SMR" id="A0A251PTL8"/>
<dbReference type="GO" id="GO:0006952">
    <property type="term" value="P:defense response"/>
    <property type="evidence" value="ECO:0007669"/>
    <property type="project" value="UniProtKB-KW"/>
</dbReference>
<organism evidence="8 9">
    <name type="scientific">Prunus persica</name>
    <name type="common">Peach</name>
    <name type="synonym">Amygdalus persica</name>
    <dbReference type="NCBI Taxonomy" id="3760"/>
    <lineage>
        <taxon>Eukaryota</taxon>
        <taxon>Viridiplantae</taxon>
        <taxon>Streptophyta</taxon>
        <taxon>Embryophyta</taxon>
        <taxon>Tracheophyta</taxon>
        <taxon>Spermatophyta</taxon>
        <taxon>Magnoliopsida</taxon>
        <taxon>eudicotyledons</taxon>
        <taxon>Gunneridae</taxon>
        <taxon>Pentapetalae</taxon>
        <taxon>rosids</taxon>
        <taxon>fabids</taxon>
        <taxon>Rosales</taxon>
        <taxon>Rosaceae</taxon>
        <taxon>Amygdaloideae</taxon>
        <taxon>Amygdaleae</taxon>
        <taxon>Prunus</taxon>
    </lineage>
</organism>
<dbReference type="InterPro" id="IPR032675">
    <property type="entry name" value="LRR_dom_sf"/>
</dbReference>
<keyword evidence="5" id="KW-0175">Coiled coil</keyword>
<comment type="similarity">
    <text evidence="1">Belongs to the disease resistance NB-LRR family.</text>
</comment>
<evidence type="ECO:0000259" key="7">
    <source>
        <dbReference type="SMART" id="SM00382"/>
    </source>
</evidence>
<feature type="compositionally biased region" description="Acidic residues" evidence="6">
    <location>
        <begin position="1496"/>
        <end position="1509"/>
    </location>
</feature>
<accession>A0A251PTL8</accession>